<proteinExistence type="predicted"/>
<keyword evidence="4" id="KW-1185">Reference proteome</keyword>
<accession>A0A0E0BI97</accession>
<evidence type="ECO:0000256" key="2">
    <source>
        <dbReference type="SAM" id="SignalP"/>
    </source>
</evidence>
<keyword evidence="2" id="KW-0732">Signal</keyword>
<evidence type="ECO:0000313" key="3">
    <source>
        <dbReference type="EnsemblPlants" id="OGLUM11G10660.1"/>
    </source>
</evidence>
<dbReference type="Proteomes" id="UP000026961">
    <property type="component" value="Chromosome 11"/>
</dbReference>
<name>A0A0E0BI97_9ORYZ</name>
<feature type="signal peptide" evidence="2">
    <location>
        <begin position="1"/>
        <end position="23"/>
    </location>
</feature>
<evidence type="ECO:0000313" key="4">
    <source>
        <dbReference type="Proteomes" id="UP000026961"/>
    </source>
</evidence>
<dbReference type="AlphaFoldDB" id="A0A0E0BI97"/>
<reference evidence="3" key="1">
    <citation type="submission" date="2015-04" db="UniProtKB">
        <authorList>
            <consortium name="EnsemblPlants"/>
        </authorList>
    </citation>
    <scope>IDENTIFICATION</scope>
</reference>
<dbReference type="EnsemblPlants" id="OGLUM11G10660.1">
    <property type="protein sequence ID" value="OGLUM11G10660.1"/>
    <property type="gene ID" value="OGLUM11G10660"/>
</dbReference>
<protein>
    <submittedName>
        <fullName evidence="3">Uncharacterized protein</fullName>
    </submittedName>
</protein>
<dbReference type="Gramene" id="OGLUM11G10660.1">
    <property type="protein sequence ID" value="OGLUM11G10660.1"/>
    <property type="gene ID" value="OGLUM11G10660"/>
</dbReference>
<evidence type="ECO:0000256" key="1">
    <source>
        <dbReference type="SAM" id="MobiDB-lite"/>
    </source>
</evidence>
<feature type="chain" id="PRO_5002354608" evidence="2">
    <location>
        <begin position="24"/>
        <end position="88"/>
    </location>
</feature>
<sequence>MAHPARSIQIHLCLALLSLGAEAVGDSARGEAAAQEGRRRAKGGGSGASSSRATILAATTSIGDDLGRHDLRHPTSWSPPLPLLLLGL</sequence>
<organism evidence="3">
    <name type="scientific">Oryza glumipatula</name>
    <dbReference type="NCBI Taxonomy" id="40148"/>
    <lineage>
        <taxon>Eukaryota</taxon>
        <taxon>Viridiplantae</taxon>
        <taxon>Streptophyta</taxon>
        <taxon>Embryophyta</taxon>
        <taxon>Tracheophyta</taxon>
        <taxon>Spermatophyta</taxon>
        <taxon>Magnoliopsida</taxon>
        <taxon>Liliopsida</taxon>
        <taxon>Poales</taxon>
        <taxon>Poaceae</taxon>
        <taxon>BOP clade</taxon>
        <taxon>Oryzoideae</taxon>
        <taxon>Oryzeae</taxon>
        <taxon>Oryzinae</taxon>
        <taxon>Oryza</taxon>
    </lineage>
</organism>
<reference evidence="3" key="2">
    <citation type="submission" date="2018-05" db="EMBL/GenBank/DDBJ databases">
        <title>OgluRS3 (Oryza glumaepatula Reference Sequence Version 3).</title>
        <authorList>
            <person name="Zhang J."/>
            <person name="Kudrna D."/>
            <person name="Lee S."/>
            <person name="Talag J."/>
            <person name="Welchert J."/>
            <person name="Wing R.A."/>
        </authorList>
    </citation>
    <scope>NUCLEOTIDE SEQUENCE [LARGE SCALE GENOMIC DNA]</scope>
</reference>
<dbReference type="HOGENOM" id="CLU_2472694_0_0_1"/>
<feature type="region of interest" description="Disordered" evidence="1">
    <location>
        <begin position="27"/>
        <end position="54"/>
    </location>
</feature>